<reference evidence="1" key="1">
    <citation type="journal article" date="2013" name="J. Plant Res.">
        <title>Effect of fungi and light on seed germination of three Opuntia species from semiarid lands of central Mexico.</title>
        <authorList>
            <person name="Delgado-Sanchez P."/>
            <person name="Jimenez-Bremont J.F."/>
            <person name="Guerrero-Gonzalez Mde L."/>
            <person name="Flores J."/>
        </authorList>
    </citation>
    <scope>NUCLEOTIDE SEQUENCE</scope>
    <source>
        <tissue evidence="1">Cladode</tissue>
    </source>
</reference>
<evidence type="ECO:0000313" key="1">
    <source>
        <dbReference type="EMBL" id="MBA4646952.1"/>
    </source>
</evidence>
<organism evidence="1">
    <name type="scientific">Opuntia streptacantha</name>
    <name type="common">Prickly pear cactus</name>
    <name type="synonym">Opuntia cardona</name>
    <dbReference type="NCBI Taxonomy" id="393608"/>
    <lineage>
        <taxon>Eukaryota</taxon>
        <taxon>Viridiplantae</taxon>
        <taxon>Streptophyta</taxon>
        <taxon>Embryophyta</taxon>
        <taxon>Tracheophyta</taxon>
        <taxon>Spermatophyta</taxon>
        <taxon>Magnoliopsida</taxon>
        <taxon>eudicotyledons</taxon>
        <taxon>Gunneridae</taxon>
        <taxon>Pentapetalae</taxon>
        <taxon>Caryophyllales</taxon>
        <taxon>Cactineae</taxon>
        <taxon>Cactaceae</taxon>
        <taxon>Opuntioideae</taxon>
        <taxon>Opuntia</taxon>
    </lineage>
</organism>
<reference evidence="1" key="2">
    <citation type="submission" date="2020-07" db="EMBL/GenBank/DDBJ databases">
        <authorList>
            <person name="Vera ALvarez R."/>
            <person name="Arias-Moreno D.M."/>
            <person name="Jimenez-Jacinto V."/>
            <person name="Jimenez-Bremont J.F."/>
            <person name="Swaminathan K."/>
            <person name="Moose S.P."/>
            <person name="Guerrero-Gonzalez M.L."/>
            <person name="Marino-Ramirez L."/>
            <person name="Landsman D."/>
            <person name="Rodriguez-Kessler M."/>
            <person name="Delgado-Sanchez P."/>
        </authorList>
    </citation>
    <scope>NUCLEOTIDE SEQUENCE</scope>
    <source>
        <tissue evidence="1">Cladode</tissue>
    </source>
</reference>
<dbReference type="AlphaFoldDB" id="A0A7C8ZMC9"/>
<name>A0A7C8ZMC9_OPUST</name>
<protein>
    <submittedName>
        <fullName evidence="1">Uncharacterized protein</fullName>
    </submittedName>
</protein>
<proteinExistence type="predicted"/>
<accession>A0A7C8ZMC9</accession>
<dbReference type="EMBL" id="GISG01148508">
    <property type="protein sequence ID" value="MBA4646952.1"/>
    <property type="molecule type" value="Transcribed_RNA"/>
</dbReference>
<sequence>MNSTAISTELILSASLSGISKPNSSSSAITISTVSKLSSPRSFWKCALGVTFASFATKPSLHIPSTSNRIGTLGRINFLEVLDNVKDTIGDLRLVEKGASDFIGEIATEEVVERGG</sequence>